<accession>A0A9P6EC41</accession>
<dbReference type="PANTHER" id="PTHR43669:SF4">
    <property type="entry name" value="SHORT-CHAIN DEHYDROGENASE"/>
    <property type="match status" value="1"/>
</dbReference>
<dbReference type="Gene3D" id="3.40.50.720">
    <property type="entry name" value="NAD(P)-binding Rossmann-like Domain"/>
    <property type="match status" value="1"/>
</dbReference>
<dbReference type="InterPro" id="IPR036291">
    <property type="entry name" value="NAD(P)-bd_dom_sf"/>
</dbReference>
<dbReference type="Pfam" id="PF13561">
    <property type="entry name" value="adh_short_C2"/>
    <property type="match status" value="1"/>
</dbReference>
<name>A0A9P6EC41_9AGAR</name>
<dbReference type="OrthoDB" id="5336600at2759"/>
<comment type="similarity">
    <text evidence="1">Belongs to the short-chain dehydrogenases/reductases (SDR) family.</text>
</comment>
<evidence type="ECO:0000256" key="1">
    <source>
        <dbReference type="ARBA" id="ARBA00006484"/>
    </source>
</evidence>
<evidence type="ECO:0000313" key="3">
    <source>
        <dbReference type="EMBL" id="KAF9526227.1"/>
    </source>
</evidence>
<dbReference type="SUPFAM" id="SSF51735">
    <property type="entry name" value="NAD(P)-binding Rossmann-fold domains"/>
    <property type="match status" value="1"/>
</dbReference>
<protein>
    <submittedName>
        <fullName evidence="3">Uncharacterized protein</fullName>
    </submittedName>
</protein>
<keyword evidence="2" id="KW-0560">Oxidoreductase</keyword>
<dbReference type="Proteomes" id="UP000807306">
    <property type="component" value="Unassembled WGS sequence"/>
</dbReference>
<dbReference type="EMBL" id="MU157874">
    <property type="protein sequence ID" value="KAF9526227.1"/>
    <property type="molecule type" value="Genomic_DNA"/>
</dbReference>
<sequence length="241" mass="26436">MPSVSSRPPVAFVIGAGPHIANTVAHMLHEEGYLVALGSRRPSDEAEHMDKFASVVVDAANPSSIRHAFQTVVKEFGHPTVVIFNAASFVTPPDPSDPLSLEAEYFHDAASMGAGVFIAAQEAVDSFRHEAPSPHPKVFIVTGNTIAFEKNPNPEYLCLSIQKSIEAQLIEAFAESYQKENFRFYFASLASKSASVNSAEFMHSAPTHAKVYWDLIAHTTEQGSWDYRFTADGEKYEDEEA</sequence>
<evidence type="ECO:0000313" key="4">
    <source>
        <dbReference type="Proteomes" id="UP000807306"/>
    </source>
</evidence>
<gene>
    <name evidence="3" type="ORF">CPB83DRAFT_870543</name>
</gene>
<comment type="caution">
    <text evidence="3">The sequence shown here is derived from an EMBL/GenBank/DDBJ whole genome shotgun (WGS) entry which is preliminary data.</text>
</comment>
<proteinExistence type="inferred from homology"/>
<dbReference type="InterPro" id="IPR002347">
    <property type="entry name" value="SDR_fam"/>
</dbReference>
<dbReference type="AlphaFoldDB" id="A0A9P6EC41"/>
<dbReference type="GO" id="GO:0016491">
    <property type="term" value="F:oxidoreductase activity"/>
    <property type="evidence" value="ECO:0007669"/>
    <property type="project" value="UniProtKB-KW"/>
</dbReference>
<organism evidence="3 4">
    <name type="scientific">Crepidotus variabilis</name>
    <dbReference type="NCBI Taxonomy" id="179855"/>
    <lineage>
        <taxon>Eukaryota</taxon>
        <taxon>Fungi</taxon>
        <taxon>Dikarya</taxon>
        <taxon>Basidiomycota</taxon>
        <taxon>Agaricomycotina</taxon>
        <taxon>Agaricomycetes</taxon>
        <taxon>Agaricomycetidae</taxon>
        <taxon>Agaricales</taxon>
        <taxon>Agaricineae</taxon>
        <taxon>Crepidotaceae</taxon>
        <taxon>Crepidotus</taxon>
    </lineage>
</organism>
<dbReference type="PANTHER" id="PTHR43669">
    <property type="entry name" value="5-KETO-D-GLUCONATE 5-REDUCTASE"/>
    <property type="match status" value="1"/>
</dbReference>
<keyword evidence="4" id="KW-1185">Reference proteome</keyword>
<evidence type="ECO:0000256" key="2">
    <source>
        <dbReference type="ARBA" id="ARBA00023002"/>
    </source>
</evidence>
<reference evidence="3" key="1">
    <citation type="submission" date="2020-11" db="EMBL/GenBank/DDBJ databases">
        <authorList>
            <consortium name="DOE Joint Genome Institute"/>
            <person name="Ahrendt S."/>
            <person name="Riley R."/>
            <person name="Andreopoulos W."/>
            <person name="Labutti K."/>
            <person name="Pangilinan J."/>
            <person name="Ruiz-Duenas F.J."/>
            <person name="Barrasa J.M."/>
            <person name="Sanchez-Garcia M."/>
            <person name="Camarero S."/>
            <person name="Miyauchi S."/>
            <person name="Serrano A."/>
            <person name="Linde D."/>
            <person name="Babiker R."/>
            <person name="Drula E."/>
            <person name="Ayuso-Fernandez I."/>
            <person name="Pacheco R."/>
            <person name="Padilla G."/>
            <person name="Ferreira P."/>
            <person name="Barriuso J."/>
            <person name="Kellner H."/>
            <person name="Castanera R."/>
            <person name="Alfaro M."/>
            <person name="Ramirez L."/>
            <person name="Pisabarro A.G."/>
            <person name="Kuo A."/>
            <person name="Tritt A."/>
            <person name="Lipzen A."/>
            <person name="He G."/>
            <person name="Yan M."/>
            <person name="Ng V."/>
            <person name="Cullen D."/>
            <person name="Martin F."/>
            <person name="Rosso M.-N."/>
            <person name="Henrissat B."/>
            <person name="Hibbett D."/>
            <person name="Martinez A.T."/>
            <person name="Grigoriev I.V."/>
        </authorList>
    </citation>
    <scope>NUCLEOTIDE SEQUENCE</scope>
    <source>
        <strain evidence="3">CBS 506.95</strain>
    </source>
</reference>